<reference evidence="1 2" key="1">
    <citation type="submission" date="2024-06" db="EMBL/GenBank/DDBJ databases">
        <title>The Natural Products Discovery Center: Release of the First 8490 Sequenced Strains for Exploring Actinobacteria Biosynthetic Diversity.</title>
        <authorList>
            <person name="Kalkreuter E."/>
            <person name="Kautsar S.A."/>
            <person name="Yang D."/>
            <person name="Bader C.D."/>
            <person name="Teijaro C.N."/>
            <person name="Fluegel L."/>
            <person name="Davis C.M."/>
            <person name="Simpson J.R."/>
            <person name="Lauterbach L."/>
            <person name="Steele A.D."/>
            <person name="Gui C."/>
            <person name="Meng S."/>
            <person name="Li G."/>
            <person name="Viehrig K."/>
            <person name="Ye F."/>
            <person name="Su P."/>
            <person name="Kiefer A.F."/>
            <person name="Nichols A."/>
            <person name="Cepeda A.J."/>
            <person name="Yan W."/>
            <person name="Fan B."/>
            <person name="Jiang Y."/>
            <person name="Adhikari A."/>
            <person name="Zheng C.-J."/>
            <person name="Schuster L."/>
            <person name="Cowan T.M."/>
            <person name="Smanski M.J."/>
            <person name="Chevrette M.G."/>
            <person name="De Carvalho L.P.S."/>
            <person name="Shen B."/>
        </authorList>
    </citation>
    <scope>NUCLEOTIDE SEQUENCE [LARGE SCALE GENOMIC DNA]</scope>
    <source>
        <strain evidence="1 2">NPDC047833</strain>
    </source>
</reference>
<evidence type="ECO:0000313" key="1">
    <source>
        <dbReference type="EMBL" id="MEW2364072.1"/>
    </source>
</evidence>
<name>A0ABV3LX96_9ACTN</name>
<sequence length="350" mass="37307">MTRRTVIKAAGTGTLAGGLTAPATGAADAADAAGASRSAHADVLVVVEKSGHAVSFYDTTSGQRLRTVPLPDHPHEMVVDSRRRFAYVGHYGVRMSSTVGEGGAAVFVIDLAERSLARTIDTRPFNRVHGMGMDRHDRLYALSEEKALLLGFDDPATDQGPTRAVPTHGVKTHLFTLSRDGERAYVTGLLSHTVSLVRPHDASAPPLLATPGQLPESSCLSRDEKTLFVGARKSSSLVALDARTLKIRRRRDVGGDPLRVYTLDDERLLVTDISGNTLTVWSTDLRRIRSLKLDGTPAAVSLHPTRPLAYVSLLGANRIAVVDLDRLTVLGGFATGLEPDSSALLPAAAT</sequence>
<dbReference type="Gene3D" id="2.130.10.10">
    <property type="entry name" value="YVTN repeat-like/Quinoprotein amine dehydrogenase"/>
    <property type="match status" value="2"/>
</dbReference>
<protein>
    <submittedName>
        <fullName evidence="1">YncE family protein</fullName>
    </submittedName>
</protein>
<organism evidence="1 2">
    <name type="scientific">Streptomyces huasconensis</name>
    <dbReference type="NCBI Taxonomy" id="1854574"/>
    <lineage>
        <taxon>Bacteria</taxon>
        <taxon>Bacillati</taxon>
        <taxon>Actinomycetota</taxon>
        <taxon>Actinomycetes</taxon>
        <taxon>Kitasatosporales</taxon>
        <taxon>Streptomycetaceae</taxon>
        <taxon>Streptomyces</taxon>
    </lineage>
</organism>
<dbReference type="InterPro" id="IPR015943">
    <property type="entry name" value="WD40/YVTN_repeat-like_dom_sf"/>
</dbReference>
<proteinExistence type="predicted"/>
<gene>
    <name evidence="1" type="ORF">AB0887_19300</name>
</gene>
<dbReference type="RefSeq" id="WP_359780050.1">
    <property type="nucleotide sequence ID" value="NZ_JBEYRR010000007.1"/>
</dbReference>
<accession>A0ABV3LX96</accession>
<dbReference type="SUPFAM" id="SSF51004">
    <property type="entry name" value="C-terminal (heme d1) domain of cytochrome cd1-nitrite reductase"/>
    <property type="match status" value="1"/>
</dbReference>
<comment type="caution">
    <text evidence="1">The sequence shown here is derived from an EMBL/GenBank/DDBJ whole genome shotgun (WGS) entry which is preliminary data.</text>
</comment>
<dbReference type="InterPro" id="IPR051200">
    <property type="entry name" value="Host-pathogen_enzymatic-act"/>
</dbReference>
<dbReference type="PROSITE" id="PS51318">
    <property type="entry name" value="TAT"/>
    <property type="match status" value="1"/>
</dbReference>
<dbReference type="Proteomes" id="UP001553843">
    <property type="component" value="Unassembled WGS sequence"/>
</dbReference>
<dbReference type="PANTHER" id="PTHR47197">
    <property type="entry name" value="PROTEIN NIRF"/>
    <property type="match status" value="1"/>
</dbReference>
<dbReference type="EMBL" id="JBEYRS010000007">
    <property type="protein sequence ID" value="MEW2364072.1"/>
    <property type="molecule type" value="Genomic_DNA"/>
</dbReference>
<dbReference type="PANTHER" id="PTHR47197:SF3">
    <property type="entry name" value="DIHYDRO-HEME D1 DEHYDROGENASE"/>
    <property type="match status" value="1"/>
</dbReference>
<dbReference type="InterPro" id="IPR006311">
    <property type="entry name" value="TAT_signal"/>
</dbReference>
<dbReference type="InterPro" id="IPR011048">
    <property type="entry name" value="Haem_d1_sf"/>
</dbReference>
<keyword evidence="2" id="KW-1185">Reference proteome</keyword>
<evidence type="ECO:0000313" key="2">
    <source>
        <dbReference type="Proteomes" id="UP001553843"/>
    </source>
</evidence>